<organism evidence="2 3">
    <name type="scientific">Rhodopirellula europaea 6C</name>
    <dbReference type="NCBI Taxonomy" id="1263867"/>
    <lineage>
        <taxon>Bacteria</taxon>
        <taxon>Pseudomonadati</taxon>
        <taxon>Planctomycetota</taxon>
        <taxon>Planctomycetia</taxon>
        <taxon>Pirellulales</taxon>
        <taxon>Pirellulaceae</taxon>
        <taxon>Rhodopirellula</taxon>
    </lineage>
</organism>
<dbReference type="EMBL" id="ANMO01000012">
    <property type="protein sequence ID" value="EMB19006.1"/>
    <property type="molecule type" value="Genomic_DNA"/>
</dbReference>
<name>M2A9T9_9BACT</name>
<accession>M2A9T9</accession>
<evidence type="ECO:0000313" key="3">
    <source>
        <dbReference type="Proteomes" id="UP000011529"/>
    </source>
</evidence>
<proteinExistence type="predicted"/>
<feature type="region of interest" description="Disordered" evidence="1">
    <location>
        <begin position="18"/>
        <end position="54"/>
    </location>
</feature>
<keyword evidence="3" id="KW-1185">Reference proteome</keyword>
<gene>
    <name evidence="2" type="ORF">RE6C_00262</name>
</gene>
<evidence type="ECO:0000313" key="2">
    <source>
        <dbReference type="EMBL" id="EMB19006.1"/>
    </source>
</evidence>
<protein>
    <submittedName>
        <fullName evidence="2">Uncharacterized protein</fullName>
    </submittedName>
</protein>
<sequence>MNRRLRFVFISENVPHSLQSSVERTTSTSRQHHAETNASQEAFLSNVPTSELLR</sequence>
<feature type="compositionally biased region" description="Polar residues" evidence="1">
    <location>
        <begin position="36"/>
        <end position="54"/>
    </location>
</feature>
<dbReference type="PATRIC" id="fig|1263867.3.peg.285"/>
<reference evidence="2" key="2">
    <citation type="journal article" date="2013" name="Mar. Genomics">
        <title>Expression of sulfatases in Rhodopirellula baltica and the diversity of sulfatases in the genus Rhodopirellula.</title>
        <authorList>
            <person name="Wegner C.E."/>
            <person name="Richter-Heitmann T."/>
            <person name="Klindworth A."/>
            <person name="Klockow C."/>
            <person name="Richter M."/>
            <person name="Achstetter T."/>
            <person name="Glockner F.O."/>
            <person name="Harder J."/>
        </authorList>
    </citation>
    <scope>NUCLEOTIDE SEQUENCE [LARGE SCALE GENOMIC DNA]</scope>
    <source>
        <strain evidence="2">6C</strain>
    </source>
</reference>
<dbReference type="AlphaFoldDB" id="M2A9T9"/>
<comment type="caution">
    <text evidence="2">The sequence shown here is derived from an EMBL/GenBank/DDBJ whole genome shotgun (WGS) entry which is preliminary data.</text>
</comment>
<evidence type="ECO:0000256" key="1">
    <source>
        <dbReference type="SAM" id="MobiDB-lite"/>
    </source>
</evidence>
<dbReference type="Proteomes" id="UP000011529">
    <property type="component" value="Unassembled WGS sequence"/>
</dbReference>
<feature type="compositionally biased region" description="Polar residues" evidence="1">
    <location>
        <begin position="18"/>
        <end position="29"/>
    </location>
</feature>
<reference evidence="2" key="1">
    <citation type="submission" date="2012-11" db="EMBL/GenBank/DDBJ databases">
        <title>Permanent draft genomes of Rhodopirellula europaea strain SH398 and 6C.</title>
        <authorList>
            <person name="Richter M."/>
            <person name="Richter-Heitmann T."/>
            <person name="Frank C."/>
            <person name="Harder J."/>
            <person name="Glockner F.O."/>
        </authorList>
    </citation>
    <scope>NUCLEOTIDE SEQUENCE</scope>
    <source>
        <strain evidence="2">6C</strain>
    </source>
</reference>